<dbReference type="PATRIC" id="fig|1003195.29.peg.6682"/>
<dbReference type="AlphaFoldDB" id="G8XDD5"/>
<gene>
    <name evidence="1" type="ordered locus">SCATT_p08880</name>
</gene>
<organism evidence="1 2">
    <name type="scientific">Streptantibioticus cattleyicolor (strain ATCC 35852 / DSM 46488 / JCM 4925 / NBRC 14057 / NRRL 8057)</name>
    <name type="common">Streptomyces cattleya</name>
    <dbReference type="NCBI Taxonomy" id="1003195"/>
    <lineage>
        <taxon>Bacteria</taxon>
        <taxon>Bacillati</taxon>
        <taxon>Actinomycetota</taxon>
        <taxon>Actinomycetes</taxon>
        <taxon>Kitasatosporales</taxon>
        <taxon>Streptomycetaceae</taxon>
        <taxon>Streptantibioticus</taxon>
    </lineage>
</organism>
<geneLocation type="plasmid" evidence="1 2">
    <name>pSCATT</name>
</geneLocation>
<keyword evidence="2" id="KW-1185">Reference proteome</keyword>
<protein>
    <submittedName>
        <fullName evidence="1">Uncharacterized protein</fullName>
    </submittedName>
</protein>
<dbReference type="KEGG" id="scy:SCATT_p08880"/>
<dbReference type="EMBL" id="CP003229">
    <property type="protein sequence ID" value="AEW99081.1"/>
    <property type="molecule type" value="Genomic_DNA"/>
</dbReference>
<name>G8XDD5_STREN</name>
<reference evidence="2" key="1">
    <citation type="submission" date="2011-12" db="EMBL/GenBank/DDBJ databases">
        <title>Complete genome sequence of Streptomyces cattleya strain DSM 46488.</title>
        <authorList>
            <person name="Ou H.-Y."/>
            <person name="Li P."/>
            <person name="Zhao C."/>
            <person name="O'Hagan D."/>
            <person name="Deng Z."/>
        </authorList>
    </citation>
    <scope>NUCLEOTIDE SEQUENCE [LARGE SCALE GENOMIC DNA]</scope>
    <source>
        <strain evidence="2">ATCC 35852 / DSM 46488 / JCM 4925 / NBRC 14057 / NRRL 8057</strain>
        <plasmid evidence="2">Plasmid pSCATT</plasmid>
    </source>
</reference>
<accession>G8XDD5</accession>
<dbReference type="HOGENOM" id="CLU_3158166_0_0_11"/>
<keyword evidence="1" id="KW-0614">Plasmid</keyword>
<sequence>MVGGAAAPCLLRGPGGVRIADVAASSGCGAGAVVGTRGRKRDVASLGH</sequence>
<evidence type="ECO:0000313" key="2">
    <source>
        <dbReference type="Proteomes" id="UP000007842"/>
    </source>
</evidence>
<dbReference type="Proteomes" id="UP000007842">
    <property type="component" value="Plasmid pSCATT"/>
</dbReference>
<evidence type="ECO:0000313" key="1">
    <source>
        <dbReference type="EMBL" id="AEW99081.1"/>
    </source>
</evidence>
<proteinExistence type="predicted"/>